<dbReference type="InterPro" id="IPR007899">
    <property type="entry name" value="CHAD_dom"/>
</dbReference>
<evidence type="ECO:0000256" key="1">
    <source>
        <dbReference type="SAM" id="MobiDB-lite"/>
    </source>
</evidence>
<evidence type="ECO:0000313" key="3">
    <source>
        <dbReference type="EMBL" id="MRX42332.1"/>
    </source>
</evidence>
<dbReference type="Proteomes" id="UP000476511">
    <property type="component" value="Unassembled WGS sequence"/>
</dbReference>
<evidence type="ECO:0000313" key="4">
    <source>
        <dbReference type="Proteomes" id="UP000476511"/>
    </source>
</evidence>
<keyword evidence="4" id="KW-1185">Reference proteome</keyword>
<proteinExistence type="predicted"/>
<dbReference type="Gene3D" id="1.40.20.10">
    <property type="entry name" value="CHAD domain"/>
    <property type="match status" value="1"/>
</dbReference>
<organism evidence="3 4">
    <name type="scientific">Agromyces kandeliae</name>
    <dbReference type="NCBI Taxonomy" id="2666141"/>
    <lineage>
        <taxon>Bacteria</taxon>
        <taxon>Bacillati</taxon>
        <taxon>Actinomycetota</taxon>
        <taxon>Actinomycetes</taxon>
        <taxon>Micrococcales</taxon>
        <taxon>Microbacteriaceae</taxon>
        <taxon>Agromyces</taxon>
    </lineage>
</organism>
<dbReference type="PANTHER" id="PTHR39339:SF1">
    <property type="entry name" value="CHAD DOMAIN-CONTAINING PROTEIN"/>
    <property type="match status" value="1"/>
</dbReference>
<gene>
    <name evidence="3" type="ORF">GJR97_01175</name>
</gene>
<sequence length="374" mass="40920">MQEDEVAPALLDDGAAGQRRALDGQSLHGAILARAAVPPEVPRVVDASPRGADDGRVEPARGGPARAELRVDADAGAAVVVALIAVRDRFHEFLPRALADEPDALHQLRTHVRRLRSVLAAYGAVLDDAVVTELRRRLRELGHELGTVRDLEVRVQVAEAALADAEEAGRFASDAERERVRAILVDDERAAHDRAHARFVERQELPRAPRRIEELDGVLAAPPFVERAGREAVVELAKLLDREARRAAKRARRLPEDPTLDELHDLRKASRRLRYAAEAVSEPPVELFGARAADLADAGDDIHDVLGDHRDELLFAEHVRRAASHAAHAGEPAEVLHRLADDADARAAAHLAELPEVVATLRKAARAWHAHRAR</sequence>
<name>A0A6L5QWU5_9MICO</name>
<reference evidence="3 4" key="1">
    <citation type="submission" date="2019-11" db="EMBL/GenBank/DDBJ databases">
        <title>Agromyces kandeliae sp. nov., isolated from mangrove soil.</title>
        <authorList>
            <person name="Wang R."/>
        </authorList>
    </citation>
    <scope>NUCLEOTIDE SEQUENCE [LARGE SCALE GENOMIC DNA]</scope>
    <source>
        <strain evidence="3 4">Q22</strain>
    </source>
</reference>
<protein>
    <submittedName>
        <fullName evidence="3">CHAD domain-containing protein</fullName>
    </submittedName>
</protein>
<feature type="region of interest" description="Disordered" evidence="1">
    <location>
        <begin position="42"/>
        <end position="64"/>
    </location>
</feature>
<dbReference type="Pfam" id="PF05235">
    <property type="entry name" value="CHAD"/>
    <property type="match status" value="1"/>
</dbReference>
<dbReference type="InterPro" id="IPR038186">
    <property type="entry name" value="CHAD_dom_sf"/>
</dbReference>
<dbReference type="PANTHER" id="PTHR39339">
    <property type="entry name" value="SLR1444 PROTEIN"/>
    <property type="match status" value="1"/>
</dbReference>
<dbReference type="PROSITE" id="PS51708">
    <property type="entry name" value="CHAD"/>
    <property type="match status" value="1"/>
</dbReference>
<comment type="caution">
    <text evidence="3">The sequence shown here is derived from an EMBL/GenBank/DDBJ whole genome shotgun (WGS) entry which is preliminary data.</text>
</comment>
<dbReference type="AlphaFoldDB" id="A0A6L5QWU5"/>
<dbReference type="EMBL" id="WKJD01000004">
    <property type="protein sequence ID" value="MRX42332.1"/>
    <property type="molecule type" value="Genomic_DNA"/>
</dbReference>
<feature type="domain" description="CHAD" evidence="2">
    <location>
        <begin position="72"/>
        <end position="373"/>
    </location>
</feature>
<accession>A0A6L5QWU5</accession>
<evidence type="ECO:0000259" key="2">
    <source>
        <dbReference type="PROSITE" id="PS51708"/>
    </source>
</evidence>
<dbReference type="SMART" id="SM00880">
    <property type="entry name" value="CHAD"/>
    <property type="match status" value="1"/>
</dbReference>